<evidence type="ECO:0000313" key="1">
    <source>
        <dbReference type="EMBL" id="MBK1866402.1"/>
    </source>
</evidence>
<comment type="caution">
    <text evidence="1">The sequence shown here is derived from an EMBL/GenBank/DDBJ whole genome shotgun (WGS) entry which is preliminary data.</text>
</comment>
<name>A0ACC5R1C7_9HYPH</name>
<keyword evidence="2" id="KW-1185">Reference proteome</keyword>
<sequence>MEVTAYIPIFEQGYRVADLTVHIDPASHALAFEDKDGNRRQMAPARAHEILTDIRLYDRDKWRELEQHSRAGCPEEQPP</sequence>
<reference evidence="1" key="1">
    <citation type="submission" date="2021-01" db="EMBL/GenBank/DDBJ databases">
        <authorList>
            <person name="Sun Q."/>
        </authorList>
    </citation>
    <scope>NUCLEOTIDE SEQUENCE</scope>
    <source>
        <strain evidence="1">YIM B02566</strain>
    </source>
</reference>
<organism evidence="1 2">
    <name type="scientific">Taklimakanibacter albus</name>
    <dbReference type="NCBI Taxonomy" id="2800327"/>
    <lineage>
        <taxon>Bacteria</taxon>
        <taxon>Pseudomonadati</taxon>
        <taxon>Pseudomonadota</taxon>
        <taxon>Alphaproteobacteria</taxon>
        <taxon>Hyphomicrobiales</taxon>
        <taxon>Aestuariivirgaceae</taxon>
        <taxon>Taklimakanibacter</taxon>
    </lineage>
</organism>
<accession>A0ACC5R1C7</accession>
<dbReference type="EMBL" id="JAENHL010000006">
    <property type="protein sequence ID" value="MBK1866402.1"/>
    <property type="molecule type" value="Genomic_DNA"/>
</dbReference>
<protein>
    <submittedName>
        <fullName evidence="1">Uncharacterized protein</fullName>
    </submittedName>
</protein>
<proteinExistence type="predicted"/>
<gene>
    <name evidence="1" type="ORF">JHL16_08575</name>
</gene>
<dbReference type="Proteomes" id="UP000616151">
    <property type="component" value="Unassembled WGS sequence"/>
</dbReference>
<evidence type="ECO:0000313" key="2">
    <source>
        <dbReference type="Proteomes" id="UP000616151"/>
    </source>
</evidence>